<keyword evidence="3" id="KW-1185">Reference proteome</keyword>
<accession>A0ABD1PHJ9</accession>
<comment type="caution">
    <text evidence="2">The sequence shown here is derived from an EMBL/GenBank/DDBJ whole genome shotgun (WGS) entry which is preliminary data.</text>
</comment>
<name>A0ABD1PHJ9_9LAMI</name>
<dbReference type="InterPro" id="IPR001810">
    <property type="entry name" value="F-box_dom"/>
</dbReference>
<evidence type="ECO:0000259" key="1">
    <source>
        <dbReference type="PROSITE" id="PS50181"/>
    </source>
</evidence>
<dbReference type="InterPro" id="IPR036047">
    <property type="entry name" value="F-box-like_dom_sf"/>
</dbReference>
<dbReference type="Gene3D" id="1.20.1280.50">
    <property type="match status" value="1"/>
</dbReference>
<dbReference type="PANTHER" id="PTHR31672:SF2">
    <property type="entry name" value="F-BOX DOMAIN-CONTAINING PROTEIN"/>
    <property type="match status" value="1"/>
</dbReference>
<dbReference type="InterPro" id="IPR006527">
    <property type="entry name" value="F-box-assoc_dom_typ1"/>
</dbReference>
<sequence length="352" mass="39223">MWSNLPFDLLAYIFSYLSPDSFARAKAACRNWHTCANTTAASPRMRHPAWFIAWPTRHRGLSCYAHNPINNTWHTLSLDFMPVPIRPIAAIGGLVLLKFTNTTALHLAVCNPFTRQFRRLPPLNLARTNPAVGVVEVNSSYHQVYVAGGMSEVPGGGAIYQPTVEMYDSHEETWEIMSSMPVEFAVRLTVWTPTESVCSKGMLYWITSARAYSVIGFQIGTNNWTEFSVPMADRLEFAALVPRNGNLALVGGINGGNVCIWELGEDDKWGIVEKVPSELGSRFSDWGSAKCVGMNGAVCLYRDVGSGMIVWREILDKGLWEWQWIEGCCSIRGKQIQNLPIKGLLLHPNLAN</sequence>
<evidence type="ECO:0000313" key="3">
    <source>
        <dbReference type="Proteomes" id="UP001604277"/>
    </source>
</evidence>
<dbReference type="Gene3D" id="2.120.10.80">
    <property type="entry name" value="Kelch-type beta propeller"/>
    <property type="match status" value="1"/>
</dbReference>
<dbReference type="InterPro" id="IPR017451">
    <property type="entry name" value="F-box-assoc_interact_dom"/>
</dbReference>
<dbReference type="Pfam" id="PF12937">
    <property type="entry name" value="F-box-like"/>
    <property type="match status" value="1"/>
</dbReference>
<dbReference type="SUPFAM" id="SSF117281">
    <property type="entry name" value="Kelch motif"/>
    <property type="match status" value="1"/>
</dbReference>
<dbReference type="CDD" id="cd09917">
    <property type="entry name" value="F-box_SF"/>
    <property type="match status" value="1"/>
</dbReference>
<dbReference type="Pfam" id="PF07734">
    <property type="entry name" value="FBA_1"/>
    <property type="match status" value="1"/>
</dbReference>
<dbReference type="NCBIfam" id="TIGR01640">
    <property type="entry name" value="F_box_assoc_1"/>
    <property type="match status" value="1"/>
</dbReference>
<organism evidence="2 3">
    <name type="scientific">Forsythia ovata</name>
    <dbReference type="NCBI Taxonomy" id="205694"/>
    <lineage>
        <taxon>Eukaryota</taxon>
        <taxon>Viridiplantae</taxon>
        <taxon>Streptophyta</taxon>
        <taxon>Embryophyta</taxon>
        <taxon>Tracheophyta</taxon>
        <taxon>Spermatophyta</taxon>
        <taxon>Magnoliopsida</taxon>
        <taxon>eudicotyledons</taxon>
        <taxon>Gunneridae</taxon>
        <taxon>Pentapetalae</taxon>
        <taxon>asterids</taxon>
        <taxon>lamiids</taxon>
        <taxon>Lamiales</taxon>
        <taxon>Oleaceae</taxon>
        <taxon>Forsythieae</taxon>
        <taxon>Forsythia</taxon>
    </lineage>
</organism>
<dbReference type="InterPro" id="IPR050796">
    <property type="entry name" value="SCF_F-box_component"/>
</dbReference>
<dbReference type="PROSITE" id="PS50181">
    <property type="entry name" value="FBOX"/>
    <property type="match status" value="1"/>
</dbReference>
<dbReference type="Proteomes" id="UP001604277">
    <property type="component" value="Unassembled WGS sequence"/>
</dbReference>
<dbReference type="InterPro" id="IPR015915">
    <property type="entry name" value="Kelch-typ_b-propeller"/>
</dbReference>
<dbReference type="SUPFAM" id="SSF81383">
    <property type="entry name" value="F-box domain"/>
    <property type="match status" value="1"/>
</dbReference>
<evidence type="ECO:0000313" key="2">
    <source>
        <dbReference type="EMBL" id="KAL2463102.1"/>
    </source>
</evidence>
<protein>
    <submittedName>
        <fullName evidence="2">Protein UNUSUAL FLORAL ORGANS</fullName>
    </submittedName>
</protein>
<dbReference type="PANTHER" id="PTHR31672">
    <property type="entry name" value="BNACNNG10540D PROTEIN"/>
    <property type="match status" value="1"/>
</dbReference>
<gene>
    <name evidence="2" type="ORF">Fot_54339</name>
</gene>
<feature type="domain" description="F-box" evidence="1">
    <location>
        <begin position="1"/>
        <end position="45"/>
    </location>
</feature>
<dbReference type="EMBL" id="JBFOLJ010000020">
    <property type="protein sequence ID" value="KAL2463102.1"/>
    <property type="molecule type" value="Genomic_DNA"/>
</dbReference>
<dbReference type="AlphaFoldDB" id="A0ABD1PHJ9"/>
<proteinExistence type="predicted"/>
<reference evidence="3" key="1">
    <citation type="submission" date="2024-07" db="EMBL/GenBank/DDBJ databases">
        <title>Two chromosome-level genome assemblies of Korean endemic species Abeliophyllum distichum and Forsythia ovata (Oleaceae).</title>
        <authorList>
            <person name="Jang H."/>
        </authorList>
    </citation>
    <scope>NUCLEOTIDE SEQUENCE [LARGE SCALE GENOMIC DNA]</scope>
</reference>